<organism evidence="3">
    <name type="scientific">Wollemia nobilis</name>
    <dbReference type="NCBI Taxonomy" id="56998"/>
    <lineage>
        <taxon>Eukaryota</taxon>
        <taxon>Viridiplantae</taxon>
        <taxon>Streptophyta</taxon>
        <taxon>Embryophyta</taxon>
        <taxon>Tracheophyta</taxon>
        <taxon>Spermatophyta</taxon>
        <taxon>Pinopsida</taxon>
        <taxon>Pinidae</taxon>
        <taxon>Conifers II</taxon>
        <taxon>Araucariales</taxon>
        <taxon>Araucariaceae</taxon>
        <taxon>Wollemia</taxon>
    </lineage>
</organism>
<protein>
    <submittedName>
        <fullName evidence="3">TSA: Wollemia nobilis Ref_Wollemi_Transcript_12891_1632 transcribed RNA sequence</fullName>
    </submittedName>
</protein>
<dbReference type="PANTHER" id="PTHR31589:SF223">
    <property type="entry name" value="PROTEIN, PUTATIVE (DUF239)-RELATED"/>
    <property type="match status" value="1"/>
</dbReference>
<dbReference type="EMBL" id="GCHU01012816">
    <property type="protein sequence ID" value="JAG87318.1"/>
    <property type="molecule type" value="Transcribed_RNA"/>
</dbReference>
<keyword evidence="1" id="KW-0472">Membrane</keyword>
<accession>A0A0C9S7S0</accession>
<keyword evidence="1" id="KW-0812">Transmembrane</keyword>
<feature type="transmembrane region" description="Helical" evidence="1">
    <location>
        <begin position="6"/>
        <end position="24"/>
    </location>
</feature>
<dbReference type="AlphaFoldDB" id="A0A0C9S7S0"/>
<evidence type="ECO:0000259" key="2">
    <source>
        <dbReference type="PROSITE" id="PS52045"/>
    </source>
</evidence>
<keyword evidence="1" id="KW-1133">Transmembrane helix</keyword>
<dbReference type="PANTHER" id="PTHR31589">
    <property type="entry name" value="PROTEIN, PUTATIVE (DUF239)-RELATED-RELATED"/>
    <property type="match status" value="1"/>
</dbReference>
<name>A0A0C9S7S0_9CONI</name>
<reference evidence="3" key="1">
    <citation type="submission" date="2015-02" db="EMBL/GenBank/DDBJ databases">
        <title>A transcriptome of Wollemia nobilis - a relic of Gondwana.</title>
        <authorList>
            <person name="Chia J.Y."/>
            <person name="Leong Y.S."/>
            <person name="Abdul Karim S."/>
            <person name="Wan Azmi N."/>
            <person name="Hercus R."/>
            <person name="Croft L."/>
        </authorList>
    </citation>
    <scope>NUCLEOTIDE SEQUENCE</scope>
    <source>
        <strain evidence="3">MaeBrown</strain>
        <tissue evidence="3">Leaf</tissue>
    </source>
</reference>
<dbReference type="PROSITE" id="PS52045">
    <property type="entry name" value="NEPROSIN_PEP_CD"/>
    <property type="match status" value="1"/>
</dbReference>
<dbReference type="Pfam" id="PF03080">
    <property type="entry name" value="Neprosin"/>
    <property type="match status" value="2"/>
</dbReference>
<dbReference type="InterPro" id="IPR053168">
    <property type="entry name" value="Glutamic_endopeptidase"/>
</dbReference>
<sequence length="363" mass="40653">MASQMLYLVSLWFFNIFFITLILAKNEYDMTIEEYVKHINSPAVHKFQLENGHTVLCVRYEDQVSLRAHPEWTDTKRIINPKHKKASQVPNSVVGGRIKGCSEGTIPMLEITYEEVKAAGSVRQFLRRDKKGLPSQPSSLNNSEGALKAEDSARHVHAIQRWTTQQENTIVSASARFNLWAPGIDSSNGIFSLGQLWFTNNSPLQTIEIGWHVDPQIYSNDPQLPHLFVYWTEDADGTPAYVLYIDNVKTGYWPRSLFQSLSIAANDVDMGGEVCFHDNGQATITEMGSGKFPSQGLGRAAYVRQIEIRDAAGDIVSQRPSTLFRNNDACYDIVPALLDSSDPYWGVHFFYGGPGASKPTCQL</sequence>
<evidence type="ECO:0000256" key="1">
    <source>
        <dbReference type="SAM" id="Phobius"/>
    </source>
</evidence>
<evidence type="ECO:0000313" key="3">
    <source>
        <dbReference type="EMBL" id="JAG87318.1"/>
    </source>
</evidence>
<dbReference type="InterPro" id="IPR004314">
    <property type="entry name" value="Neprosin"/>
</dbReference>
<proteinExistence type="predicted"/>
<feature type="domain" description="Neprosin PEP catalytic" evidence="2">
    <location>
        <begin position="149"/>
        <end position="362"/>
    </location>
</feature>